<reference evidence="2" key="2">
    <citation type="journal article" date="2023" name="Commun. Biol.">
        <title>Intrasexual cuticular hydrocarbon dimorphism in a wasp sheds light on hydrocarbon biosynthesis genes in Hymenoptera.</title>
        <authorList>
            <person name="Moris V.C."/>
            <person name="Podsiadlowski L."/>
            <person name="Martin S."/>
            <person name="Oeyen J.P."/>
            <person name="Donath A."/>
            <person name="Petersen M."/>
            <person name="Wilbrandt J."/>
            <person name="Misof B."/>
            <person name="Liedtke D."/>
            <person name="Thamm M."/>
            <person name="Scheiner R."/>
            <person name="Schmitt T."/>
            <person name="Niehuis O."/>
        </authorList>
    </citation>
    <scope>NUCLEOTIDE SEQUENCE</scope>
    <source>
        <strain evidence="2">GBR_01_08_01A</strain>
    </source>
</reference>
<feature type="region of interest" description="Disordered" evidence="1">
    <location>
        <begin position="236"/>
        <end position="293"/>
    </location>
</feature>
<feature type="compositionally biased region" description="Basic and acidic residues" evidence="1">
    <location>
        <begin position="144"/>
        <end position="160"/>
    </location>
</feature>
<comment type="caution">
    <text evidence="2">The sequence shown here is derived from an EMBL/GenBank/DDBJ whole genome shotgun (WGS) entry which is preliminary data.</text>
</comment>
<dbReference type="AlphaFoldDB" id="A0AAD9RWH8"/>
<evidence type="ECO:0000313" key="2">
    <source>
        <dbReference type="EMBL" id="KAK2587220.1"/>
    </source>
</evidence>
<dbReference type="Proteomes" id="UP001258017">
    <property type="component" value="Unassembled WGS sequence"/>
</dbReference>
<feature type="compositionally biased region" description="Polar residues" evidence="1">
    <location>
        <begin position="31"/>
        <end position="40"/>
    </location>
</feature>
<name>A0AAD9RWH8_9HYME</name>
<evidence type="ECO:0000313" key="3">
    <source>
        <dbReference type="Proteomes" id="UP001258017"/>
    </source>
</evidence>
<evidence type="ECO:0000256" key="1">
    <source>
        <dbReference type="SAM" id="MobiDB-lite"/>
    </source>
</evidence>
<accession>A0AAD9RWH8</accession>
<feature type="compositionally biased region" description="Basic and acidic residues" evidence="1">
    <location>
        <begin position="239"/>
        <end position="285"/>
    </location>
</feature>
<organism evidence="2 3">
    <name type="scientific">Odynerus spinipes</name>
    <dbReference type="NCBI Taxonomy" id="1348599"/>
    <lineage>
        <taxon>Eukaryota</taxon>
        <taxon>Metazoa</taxon>
        <taxon>Ecdysozoa</taxon>
        <taxon>Arthropoda</taxon>
        <taxon>Hexapoda</taxon>
        <taxon>Insecta</taxon>
        <taxon>Pterygota</taxon>
        <taxon>Neoptera</taxon>
        <taxon>Endopterygota</taxon>
        <taxon>Hymenoptera</taxon>
        <taxon>Apocrita</taxon>
        <taxon>Aculeata</taxon>
        <taxon>Vespoidea</taxon>
        <taxon>Vespidae</taxon>
        <taxon>Eumeninae</taxon>
        <taxon>Odynerus</taxon>
    </lineage>
</organism>
<protein>
    <submittedName>
        <fullName evidence="2">Uncharacterized protein</fullName>
    </submittedName>
</protein>
<gene>
    <name evidence="2" type="ORF">KPH14_002960</name>
</gene>
<feature type="compositionally biased region" description="Basic and acidic residues" evidence="1">
    <location>
        <begin position="77"/>
        <end position="94"/>
    </location>
</feature>
<sequence length="357" mass="41137">MSLGYCWADYLLGLRDVGSLSIPRFFQDDFTSTSETSNQGRSKDDSTDRGHFSYGNHSRFLVDAQSDHSYRGNASTSEKDPGKIARRDAEEKYALPRSSRSLGNDSLVPSNFSYEEKLEDLSEFVSRSRKREENSRLKRLRRRSDREAGNAEDSSQERTFSRKLSFMGKQKFAPARELFFETPDRSRVRARRQVEAYTQNISKKEAPIWSSTFLTPPKVSDRDKTTTYIEKSSYLSDLSRSKTSKENQDTSDRQEAVSSLPEKKYERRVDERRNENHANDIESQGRRSSSSSLVTRGRSVKRILSTLLEHPIFIAVLRTLTILLRVGRLIMEIVDSSEVLSCTKDYLWEKAIEWIDA</sequence>
<proteinExistence type="predicted"/>
<feature type="region of interest" description="Disordered" evidence="1">
    <location>
        <begin position="65"/>
        <end position="100"/>
    </location>
</feature>
<keyword evidence="3" id="KW-1185">Reference proteome</keyword>
<feature type="compositionally biased region" description="Basic and acidic residues" evidence="1">
    <location>
        <begin position="41"/>
        <end position="50"/>
    </location>
</feature>
<feature type="region of interest" description="Disordered" evidence="1">
    <location>
        <begin position="124"/>
        <end position="160"/>
    </location>
</feature>
<dbReference type="EMBL" id="JAIFRP010000007">
    <property type="protein sequence ID" value="KAK2587220.1"/>
    <property type="molecule type" value="Genomic_DNA"/>
</dbReference>
<reference evidence="2" key="1">
    <citation type="submission" date="2021-08" db="EMBL/GenBank/DDBJ databases">
        <authorList>
            <person name="Misof B."/>
            <person name="Oliver O."/>
            <person name="Podsiadlowski L."/>
            <person name="Donath A."/>
            <person name="Peters R."/>
            <person name="Mayer C."/>
            <person name="Rust J."/>
            <person name="Gunkel S."/>
            <person name="Lesny P."/>
            <person name="Martin S."/>
            <person name="Oeyen J.P."/>
            <person name="Petersen M."/>
            <person name="Panagiotis P."/>
            <person name="Wilbrandt J."/>
            <person name="Tanja T."/>
        </authorList>
    </citation>
    <scope>NUCLEOTIDE SEQUENCE</scope>
    <source>
        <strain evidence="2">GBR_01_08_01A</strain>
        <tissue evidence="2">Thorax + abdomen</tissue>
    </source>
</reference>
<feature type="region of interest" description="Disordered" evidence="1">
    <location>
        <begin position="31"/>
        <end position="50"/>
    </location>
</feature>